<accession>A0ABP9V4D4</accession>
<sequence length="204" mass="21670">MTHYKTTPISSKYAGTAAALLGAIVHLSSAETSQAAISITNFEIDVRTVSFDISGTLPDNTPPEGLFSLAFANPDATADPGYVIHSTGAQNVSFTGSQVLSSASTGFANYGDYFYLSFQNDFSAGEAIDGTVSLEWTLVDVFDPDGTDSIDVYWGYKFQNTPQIEMIENGTLVDSISLDTVPEPSSTALLGLAGCGLLLRRRRA</sequence>
<proteinExistence type="predicted"/>
<dbReference type="NCBIfam" id="TIGR02595">
    <property type="entry name" value="PEP_CTERM"/>
    <property type="match status" value="1"/>
</dbReference>
<name>A0ABP9V4D4_9BACT</name>
<evidence type="ECO:0000259" key="1">
    <source>
        <dbReference type="Pfam" id="PF07589"/>
    </source>
</evidence>
<organism evidence="2 3">
    <name type="scientific">Rubritalea halochordaticola</name>
    <dbReference type="NCBI Taxonomy" id="714537"/>
    <lineage>
        <taxon>Bacteria</taxon>
        <taxon>Pseudomonadati</taxon>
        <taxon>Verrucomicrobiota</taxon>
        <taxon>Verrucomicrobiia</taxon>
        <taxon>Verrucomicrobiales</taxon>
        <taxon>Rubritaleaceae</taxon>
        <taxon>Rubritalea</taxon>
    </lineage>
</organism>
<protein>
    <recommendedName>
        <fullName evidence="1">Ice-binding protein C-terminal domain-containing protein</fullName>
    </recommendedName>
</protein>
<dbReference type="Pfam" id="PF07589">
    <property type="entry name" value="PEP-CTERM"/>
    <property type="match status" value="1"/>
</dbReference>
<comment type="caution">
    <text evidence="2">The sequence shown here is derived from an EMBL/GenBank/DDBJ whole genome shotgun (WGS) entry which is preliminary data.</text>
</comment>
<dbReference type="InterPro" id="IPR013424">
    <property type="entry name" value="Ice-binding_C"/>
</dbReference>
<dbReference type="EMBL" id="BAABRL010000016">
    <property type="protein sequence ID" value="GAA5497534.1"/>
    <property type="molecule type" value="Genomic_DNA"/>
</dbReference>
<feature type="domain" description="Ice-binding protein C-terminal" evidence="1">
    <location>
        <begin position="180"/>
        <end position="202"/>
    </location>
</feature>
<dbReference type="Proteomes" id="UP001424741">
    <property type="component" value="Unassembled WGS sequence"/>
</dbReference>
<gene>
    <name evidence="2" type="ORF">Rhal01_03730</name>
</gene>
<dbReference type="RefSeq" id="WP_346190029.1">
    <property type="nucleotide sequence ID" value="NZ_BAABRL010000016.1"/>
</dbReference>
<evidence type="ECO:0000313" key="2">
    <source>
        <dbReference type="EMBL" id="GAA5497534.1"/>
    </source>
</evidence>
<evidence type="ECO:0000313" key="3">
    <source>
        <dbReference type="Proteomes" id="UP001424741"/>
    </source>
</evidence>
<keyword evidence="3" id="KW-1185">Reference proteome</keyword>
<reference evidence="2 3" key="1">
    <citation type="submission" date="2024-02" db="EMBL/GenBank/DDBJ databases">
        <title>Rubritalea halochordaticola NBRC 107102.</title>
        <authorList>
            <person name="Ichikawa N."/>
            <person name="Katano-Makiyama Y."/>
            <person name="Hidaka K."/>
        </authorList>
    </citation>
    <scope>NUCLEOTIDE SEQUENCE [LARGE SCALE GENOMIC DNA]</scope>
    <source>
        <strain evidence="2 3">NBRC 107102</strain>
    </source>
</reference>